<gene>
    <name evidence="2" type="ORF">DW839_31275</name>
    <name evidence="1" type="ORF">DWW02_28635</name>
</gene>
<dbReference type="RefSeq" id="WP_118019703.1">
    <property type="nucleotide sequence ID" value="NZ_QRZM01000025.1"/>
</dbReference>
<reference evidence="3 4" key="1">
    <citation type="submission" date="2018-08" db="EMBL/GenBank/DDBJ databases">
        <title>A genome reference for cultivated species of the human gut microbiota.</title>
        <authorList>
            <person name="Zou Y."/>
            <person name="Xue W."/>
            <person name="Luo G."/>
        </authorList>
    </citation>
    <scope>NUCLEOTIDE SEQUENCE [LARGE SCALE GENOMIC DNA]</scope>
    <source>
        <strain evidence="1 4">AF14-18</strain>
        <strain evidence="2 3">AM35-14</strain>
    </source>
</reference>
<sequence>MLFEDNPVFIGFYTDSMEIYRNVDKSDGNVDKSKRERIGGVIPCRVYSAKRGGPRMGNAAATTSSVDKVSCDLSVDIKAGDELHITRGGMLGMNNEPERYFADRPHPYFDPVGGALSGLEHQEIALLTDEII</sequence>
<comment type="caution">
    <text evidence="2">The sequence shown here is derived from an EMBL/GenBank/DDBJ whole genome shotgun (WGS) entry which is preliminary data.</text>
</comment>
<dbReference type="Proteomes" id="UP000283975">
    <property type="component" value="Unassembled WGS sequence"/>
</dbReference>
<name>A0A414AFL9_9FIRM</name>
<evidence type="ECO:0000313" key="4">
    <source>
        <dbReference type="Proteomes" id="UP000284543"/>
    </source>
</evidence>
<dbReference type="Proteomes" id="UP000284543">
    <property type="component" value="Unassembled WGS sequence"/>
</dbReference>
<proteinExistence type="predicted"/>
<protein>
    <submittedName>
        <fullName evidence="2">Uncharacterized protein</fullName>
    </submittedName>
</protein>
<organism evidence="2 3">
    <name type="scientific">Enterocloster bolteae</name>
    <dbReference type="NCBI Taxonomy" id="208479"/>
    <lineage>
        <taxon>Bacteria</taxon>
        <taxon>Bacillati</taxon>
        <taxon>Bacillota</taxon>
        <taxon>Clostridia</taxon>
        <taxon>Lachnospirales</taxon>
        <taxon>Lachnospiraceae</taxon>
        <taxon>Enterocloster</taxon>
    </lineage>
</organism>
<accession>A0A414AFL9</accession>
<evidence type="ECO:0000313" key="1">
    <source>
        <dbReference type="EMBL" id="RGV69158.1"/>
    </source>
</evidence>
<evidence type="ECO:0000313" key="2">
    <source>
        <dbReference type="EMBL" id="RHC46367.1"/>
    </source>
</evidence>
<dbReference type="EMBL" id="QSHZ01000063">
    <property type="protein sequence ID" value="RHC46367.1"/>
    <property type="molecule type" value="Genomic_DNA"/>
</dbReference>
<evidence type="ECO:0000313" key="3">
    <source>
        <dbReference type="Proteomes" id="UP000283975"/>
    </source>
</evidence>
<dbReference type="EMBL" id="QRZM01000025">
    <property type="protein sequence ID" value="RGV69158.1"/>
    <property type="molecule type" value="Genomic_DNA"/>
</dbReference>
<dbReference type="AlphaFoldDB" id="A0A414AFL9"/>